<reference evidence="2" key="2">
    <citation type="submission" date="2022-09" db="EMBL/GenBank/DDBJ databases">
        <title>Aerococcus urinae taxonomy study.</title>
        <authorList>
            <person name="Christensen J."/>
            <person name="Senneby E."/>
        </authorList>
    </citation>
    <scope>NUCLEOTIDE SEQUENCE</scope>
    <source>
        <strain evidence="2">LUND-41-B12</strain>
    </source>
</reference>
<dbReference type="Proteomes" id="UP000250354">
    <property type="component" value="Chromosome"/>
</dbReference>
<reference evidence="3 4" key="1">
    <citation type="journal article" date="2020" name="J. Bacteriol.">
        <title>Aerococcus urinae Isolated from Women with Lower Urinary Tract Symptoms: In Vitro Aggregation and Genome Analysis.</title>
        <authorList>
            <person name="Hilt E.E."/>
            <person name="Putonti C."/>
            <person name="Thomas-White K."/>
            <person name="Lewis A.L."/>
            <person name="Visick K.L."/>
            <person name="Gilbert N.M."/>
            <person name="Wolfe A.J."/>
        </authorList>
    </citation>
    <scope>NUCLEOTIDE SEQUENCE [LARGE SCALE GENOMIC DNA]</scope>
    <source>
        <strain evidence="3 4">UMB1016</strain>
    </source>
</reference>
<evidence type="ECO:0000313" key="4">
    <source>
        <dbReference type="Proteomes" id="UP000250354"/>
    </source>
</evidence>
<proteinExistence type="predicted"/>
<keyword evidence="4" id="KW-1185">Reference proteome</keyword>
<gene>
    <name evidence="3" type="ORF">DBT44_0001600</name>
    <name evidence="2" type="ORF">ODY61_01350</name>
</gene>
<dbReference type="RefSeq" id="WP_256374778.1">
    <property type="nucleotide sequence ID" value="NZ_CAJHLJ010000013.1"/>
</dbReference>
<reference evidence="3" key="3">
    <citation type="submission" date="2024-02" db="EMBL/GenBank/DDBJ databases">
        <authorList>
            <person name="Choi B."/>
        </authorList>
    </citation>
    <scope>NUCLEOTIDE SEQUENCE</scope>
    <source>
        <strain evidence="3">UMB1016</strain>
    </source>
</reference>
<accession>A0A9Q4H3L4</accession>
<keyword evidence="1" id="KW-0472">Membrane</keyword>
<evidence type="ECO:0000256" key="1">
    <source>
        <dbReference type="SAM" id="Phobius"/>
    </source>
</evidence>
<evidence type="ECO:0000313" key="2">
    <source>
        <dbReference type="EMBL" id="MCY3086757.1"/>
    </source>
</evidence>
<sequence length="44" mass="5144">MKITQAEYRKKKKRAKRKDTIELAAKLITIVSTVYNLIHSLLND</sequence>
<feature type="transmembrane region" description="Helical" evidence="1">
    <location>
        <begin position="21"/>
        <end position="38"/>
    </location>
</feature>
<keyword evidence="1" id="KW-0812">Transmembrane</keyword>
<evidence type="ECO:0000313" key="5">
    <source>
        <dbReference type="Proteomes" id="UP001069047"/>
    </source>
</evidence>
<evidence type="ECO:0000313" key="3">
    <source>
        <dbReference type="EMBL" id="WWC55021.1"/>
    </source>
</evidence>
<dbReference type="EMBL" id="JAOTMY010000001">
    <property type="protein sequence ID" value="MCY3086757.1"/>
    <property type="molecule type" value="Genomic_DNA"/>
</dbReference>
<name>A0A9Q4H3L4_9LACT</name>
<dbReference type="EMBL" id="CP145132">
    <property type="protein sequence ID" value="WWC55021.1"/>
    <property type="molecule type" value="Genomic_DNA"/>
</dbReference>
<protein>
    <submittedName>
        <fullName evidence="2">Uncharacterized protein</fullName>
    </submittedName>
</protein>
<dbReference type="Proteomes" id="UP001069047">
    <property type="component" value="Unassembled WGS sequence"/>
</dbReference>
<keyword evidence="1" id="KW-1133">Transmembrane helix</keyword>
<dbReference type="AlphaFoldDB" id="A0A9Q4H3L4"/>
<organism evidence="2 5">
    <name type="scientific">Aerococcus mictus</name>
    <dbReference type="NCBI Taxonomy" id="2976810"/>
    <lineage>
        <taxon>Bacteria</taxon>
        <taxon>Bacillati</taxon>
        <taxon>Bacillota</taxon>
        <taxon>Bacilli</taxon>
        <taxon>Lactobacillales</taxon>
        <taxon>Aerococcaceae</taxon>
        <taxon>Aerococcus</taxon>
    </lineage>
</organism>